<keyword evidence="2 7" id="KW-0028">Amino-acid biosynthesis</keyword>
<dbReference type="InterPro" id="IPR036291">
    <property type="entry name" value="NAD(P)-bd_dom_sf"/>
</dbReference>
<dbReference type="GO" id="GO:0005829">
    <property type="term" value="C:cytosol"/>
    <property type="evidence" value="ECO:0007669"/>
    <property type="project" value="TreeGrafter"/>
</dbReference>
<keyword evidence="4 7" id="KW-0560">Oxidoreductase</keyword>
<dbReference type="SUPFAM" id="SSF53223">
    <property type="entry name" value="Aminoacid dehydrogenase-like, N-terminal domain"/>
    <property type="match status" value="1"/>
</dbReference>
<feature type="binding site" evidence="7">
    <location>
        <position position="244"/>
    </location>
    <ligand>
        <name>shikimate</name>
        <dbReference type="ChEBI" id="CHEBI:36208"/>
    </ligand>
</feature>
<evidence type="ECO:0000256" key="2">
    <source>
        <dbReference type="ARBA" id="ARBA00022605"/>
    </source>
</evidence>
<keyword evidence="5 7" id="KW-0057">Aromatic amino acid biosynthesis</keyword>
<evidence type="ECO:0000256" key="3">
    <source>
        <dbReference type="ARBA" id="ARBA00022857"/>
    </source>
</evidence>
<dbReference type="GO" id="GO:0004764">
    <property type="term" value="F:shikimate 3-dehydrogenase (NADP+) activity"/>
    <property type="evidence" value="ECO:0007669"/>
    <property type="project" value="UniProtKB-UniRule"/>
</dbReference>
<feature type="domain" description="Shikimate dehydrogenase substrate binding N-terminal" evidence="8">
    <location>
        <begin position="26"/>
        <end position="113"/>
    </location>
</feature>
<name>A0AB34UB85_PSEA0</name>
<dbReference type="EMBL" id="LJQN01000043">
    <property type="protein sequence ID" value="KPX57251.1"/>
    <property type="molecule type" value="Genomic_DNA"/>
</dbReference>
<feature type="binding site" evidence="7">
    <location>
        <position position="86"/>
    </location>
    <ligand>
        <name>shikimate</name>
        <dbReference type="ChEBI" id="CHEBI:36208"/>
    </ligand>
</feature>
<feature type="binding site" evidence="7">
    <location>
        <begin position="150"/>
        <end position="154"/>
    </location>
    <ligand>
        <name>NADP(+)</name>
        <dbReference type="ChEBI" id="CHEBI:58349"/>
    </ligand>
</feature>
<reference evidence="9 10" key="1">
    <citation type="submission" date="2015-09" db="EMBL/GenBank/DDBJ databases">
        <title>Genome announcement of multiple Pseudomonas syringae strains.</title>
        <authorList>
            <person name="Thakur S."/>
            <person name="Wang P.W."/>
            <person name="Gong Y."/>
            <person name="Weir B.S."/>
            <person name="Guttman D.S."/>
        </authorList>
    </citation>
    <scope>NUCLEOTIDE SEQUENCE [LARGE SCALE GENOMIC DNA]</scope>
    <source>
        <strain evidence="9 10">ICMP9623</strain>
    </source>
</reference>
<dbReference type="CDD" id="cd01065">
    <property type="entry name" value="NAD_bind_Shikimate_DH"/>
    <property type="match status" value="1"/>
</dbReference>
<dbReference type="InterPro" id="IPR046346">
    <property type="entry name" value="Aminoacid_DH-like_N_sf"/>
</dbReference>
<evidence type="ECO:0000256" key="1">
    <source>
        <dbReference type="ARBA" id="ARBA00004871"/>
    </source>
</evidence>
<dbReference type="GO" id="GO:0009423">
    <property type="term" value="P:chorismate biosynthetic process"/>
    <property type="evidence" value="ECO:0007669"/>
    <property type="project" value="UniProtKB-UniRule"/>
</dbReference>
<feature type="binding site" evidence="7">
    <location>
        <position position="265"/>
    </location>
    <ligand>
        <name>NADP(+)</name>
        <dbReference type="ChEBI" id="CHEBI:58349"/>
    </ligand>
</feature>
<accession>A0AB34UB85</accession>
<comment type="similarity">
    <text evidence="7">Belongs to the shikimate dehydrogenase family.</text>
</comment>
<dbReference type="HAMAP" id="MF_00222">
    <property type="entry name" value="Shikimate_DH_AroE"/>
    <property type="match status" value="1"/>
</dbReference>
<comment type="caution">
    <text evidence="9">The sequence shown here is derived from an EMBL/GenBank/DDBJ whole genome shotgun (WGS) entry which is preliminary data.</text>
</comment>
<evidence type="ECO:0000256" key="6">
    <source>
        <dbReference type="ARBA" id="ARBA00060613"/>
    </source>
</evidence>
<evidence type="ECO:0000256" key="5">
    <source>
        <dbReference type="ARBA" id="ARBA00023141"/>
    </source>
</evidence>
<dbReference type="SUPFAM" id="SSF51735">
    <property type="entry name" value="NAD(P)-binding Rossmann-fold domains"/>
    <property type="match status" value="1"/>
</dbReference>
<organism evidence="9 10">
    <name type="scientific">Pseudomonas amygdali pv. hibisci</name>
    <dbReference type="NCBI Taxonomy" id="251723"/>
    <lineage>
        <taxon>Bacteria</taxon>
        <taxon>Pseudomonadati</taxon>
        <taxon>Pseudomonadota</taxon>
        <taxon>Gammaproteobacteria</taxon>
        <taxon>Pseudomonadales</taxon>
        <taxon>Pseudomonadaceae</taxon>
        <taxon>Pseudomonas</taxon>
        <taxon>Pseudomonas amygdali</taxon>
    </lineage>
</organism>
<dbReference type="GO" id="GO:0050661">
    <property type="term" value="F:NADP binding"/>
    <property type="evidence" value="ECO:0007669"/>
    <property type="project" value="TreeGrafter"/>
</dbReference>
<evidence type="ECO:0000259" key="8">
    <source>
        <dbReference type="Pfam" id="PF08501"/>
    </source>
</evidence>
<dbReference type="EC" id="1.1.1.25" evidence="7"/>
<feature type="binding site" evidence="7">
    <location>
        <position position="242"/>
    </location>
    <ligand>
        <name>NADP(+)</name>
        <dbReference type="ChEBI" id="CHEBI:58349"/>
    </ligand>
</feature>
<dbReference type="GO" id="GO:0019632">
    <property type="term" value="P:shikimate metabolic process"/>
    <property type="evidence" value="ECO:0007669"/>
    <property type="project" value="TreeGrafter"/>
</dbReference>
<feature type="active site" description="Proton acceptor" evidence="7">
    <location>
        <position position="90"/>
    </location>
</feature>
<dbReference type="GO" id="GO:0008652">
    <property type="term" value="P:amino acid biosynthetic process"/>
    <property type="evidence" value="ECO:0007669"/>
    <property type="project" value="UniProtKB-KW"/>
</dbReference>
<comment type="catalytic activity">
    <reaction evidence="7">
        <text>shikimate + NADP(+) = 3-dehydroshikimate + NADPH + H(+)</text>
        <dbReference type="Rhea" id="RHEA:17737"/>
        <dbReference type="ChEBI" id="CHEBI:15378"/>
        <dbReference type="ChEBI" id="CHEBI:16630"/>
        <dbReference type="ChEBI" id="CHEBI:36208"/>
        <dbReference type="ChEBI" id="CHEBI:57783"/>
        <dbReference type="ChEBI" id="CHEBI:58349"/>
        <dbReference type="EC" id="1.1.1.25"/>
    </reaction>
</comment>
<comment type="pathway">
    <text evidence="1 7">Metabolic intermediate biosynthesis; chorismate biosynthesis; chorismate from D-erythrose 4-phosphate and phosphoenolpyruvate: step 4/7.</text>
</comment>
<proteinExistence type="inferred from homology"/>
<evidence type="ECO:0000256" key="7">
    <source>
        <dbReference type="HAMAP-Rule" id="MF_00222"/>
    </source>
</evidence>
<dbReference type="InterPro" id="IPR013708">
    <property type="entry name" value="Shikimate_DH-bd_N"/>
</dbReference>
<dbReference type="Pfam" id="PF08501">
    <property type="entry name" value="Shikimate_dh_N"/>
    <property type="match status" value="1"/>
</dbReference>
<keyword evidence="3 7" id="KW-0521">NADP</keyword>
<comment type="caution">
    <text evidence="7">Lacks conserved residue(s) required for the propagation of feature annotation.</text>
</comment>
<dbReference type="GO" id="GO:0009073">
    <property type="term" value="P:aromatic amino acid family biosynthetic process"/>
    <property type="evidence" value="ECO:0007669"/>
    <property type="project" value="UniProtKB-KW"/>
</dbReference>
<dbReference type="FunFam" id="3.40.50.720:FF:000086">
    <property type="entry name" value="Quinate/shikimate dehydrogenase"/>
    <property type="match status" value="1"/>
</dbReference>
<dbReference type="InterPro" id="IPR022893">
    <property type="entry name" value="Shikimate_DH_fam"/>
</dbReference>
<evidence type="ECO:0000313" key="9">
    <source>
        <dbReference type="EMBL" id="KPX57251.1"/>
    </source>
</evidence>
<feature type="binding site" evidence="7">
    <location>
        <position position="126"/>
    </location>
    <ligand>
        <name>shikimate</name>
        <dbReference type="ChEBI" id="CHEBI:36208"/>
    </ligand>
</feature>
<comment type="subunit">
    <text evidence="7">Homodimer.</text>
</comment>
<feature type="binding site" evidence="7">
    <location>
        <position position="272"/>
    </location>
    <ligand>
        <name>shikimate</name>
        <dbReference type="ChEBI" id="CHEBI:36208"/>
    </ligand>
</feature>
<dbReference type="AlphaFoldDB" id="A0AB34UB85"/>
<evidence type="ECO:0000256" key="4">
    <source>
        <dbReference type="ARBA" id="ARBA00023002"/>
    </source>
</evidence>
<dbReference type="Gene3D" id="3.40.50.10860">
    <property type="entry name" value="Leucine Dehydrogenase, chain A, domain 1"/>
    <property type="match status" value="1"/>
</dbReference>
<dbReference type="PANTHER" id="PTHR21089">
    <property type="entry name" value="SHIKIMATE DEHYDROGENASE"/>
    <property type="match status" value="1"/>
</dbReference>
<gene>
    <name evidence="7" type="primary">aroE</name>
    <name evidence="9" type="ORF">ALO67_05227</name>
</gene>
<sequence>MDRAVAQKQETYSMTHAEKKSVLAGLIGSGIQASRTPAMHEHEGDAQGLRYLYRLIDIDALQLDISALPQLIESAQNCGFTGLNITFPCKQAVIPLLDELSAEARGIGAVNTVVFKDGKRIGHNTDCLGFAEGFQRGLDKAPRQQVVQMGAGGAGAAVAHALLSAGVECLTVFEVEPQRAQGLVDNLNEHFGAGRAKVGIDLPAAMAEADGLVNTTPVGMAKLPGTPLPVELLRPELWVAEIIYFPLETELLKHARALGCRTLDGSTMAVFQAVKAFELFSGQSADAERMMAHFHTL</sequence>
<dbReference type="NCBIfam" id="NF009201">
    <property type="entry name" value="PRK12549.1"/>
    <property type="match status" value="1"/>
</dbReference>
<feature type="binding site" evidence="7">
    <location>
        <begin position="34"/>
        <end position="36"/>
    </location>
    <ligand>
        <name>shikimate</name>
        <dbReference type="ChEBI" id="CHEBI:36208"/>
    </ligand>
</feature>
<dbReference type="NCBIfam" id="NF001319">
    <property type="entry name" value="PRK00258.3-3"/>
    <property type="match status" value="1"/>
</dbReference>
<dbReference type="Proteomes" id="UP000050545">
    <property type="component" value="Unassembled WGS sequence"/>
</dbReference>
<evidence type="ECO:0000313" key="10">
    <source>
        <dbReference type="Proteomes" id="UP000050545"/>
    </source>
</evidence>
<feature type="binding site" evidence="7">
    <location>
        <position position="111"/>
    </location>
    <ligand>
        <name>shikimate</name>
        <dbReference type="ChEBI" id="CHEBI:36208"/>
    </ligand>
</feature>
<comment type="pathway">
    <text evidence="6">Aromatic compound metabolism; 3,4-dihydroxybenzoate biosynthesis; 3-dehydroquinate from D-quinate (NAD(+) route).</text>
</comment>
<dbReference type="PANTHER" id="PTHR21089:SF1">
    <property type="entry name" value="BIFUNCTIONAL 3-DEHYDROQUINATE DEHYDRATASE_SHIKIMATE DEHYDROGENASE, CHLOROPLASTIC"/>
    <property type="match status" value="1"/>
</dbReference>
<comment type="function">
    <text evidence="7">Involved in the biosynthesis of the chorismate, which leads to the biosynthesis of aromatic amino acids. Catalyzes the reversible NADPH linked reduction of 3-dehydroshikimate (DHSA) to yield shikimate (SA).</text>
</comment>
<dbReference type="Gene3D" id="3.40.50.720">
    <property type="entry name" value="NAD(P)-binding Rossmann-like Domain"/>
    <property type="match status" value="1"/>
</dbReference>
<protein>
    <recommendedName>
        <fullName evidence="7">Shikimate dehydrogenase (NADP(+))</fullName>
        <shortName evidence="7">SDH</shortName>
        <ecNumber evidence="7">1.1.1.25</ecNumber>
    </recommendedName>
</protein>